<dbReference type="InterPro" id="IPR019776">
    <property type="entry name" value="Flagellar_basal_body_rod_CS"/>
</dbReference>
<dbReference type="NCBIfam" id="TIGR02492">
    <property type="entry name" value="flgK_ends"/>
    <property type="match status" value="1"/>
</dbReference>
<dbReference type="InterPro" id="IPR002371">
    <property type="entry name" value="FlgK"/>
</dbReference>
<sequence>MSNLINIGMSGLNASQAALATTGNNIANAATSGYSRQSVMTSTSALQNIGVGYIGTGTTLSDVRRIYNSFFDAQLQTTTALSGDSKAYLDQIGSVDKLLSDSTTGISSVLTSFFAAAQKAAATPNDASTRQLLLTQAQTLSNRFNSVSSQLSQQNDKINSDLTTLTGQVNKITTSIAALNKQIVQLSASGSTPNSLLDARNEAVRSLNELVGVTVQDRDGVYDVSLGTGQPLVSGTTSNSLSVGPSATDKNQLSIQLNYPQSSVDVTSVITGGEIGGMLRYRSDVLVPATNELGRMALVVSDTINSQMGQGLDANGAFGSSIFSNINSATAITQRSQATTGNSLGSGNLNVVIKDSSRLSIYDYKVSFDSATVGQYSVMRSDGTSMGSFNLNPTPPATTPVIDGFSFTPTGTPVQGDTFLISPTRAGAASIKTELTDANRLAFAAPLAITSGTGNGGTGVITQPSLTTKLDIYGNAAEQAALKSAIDSSMPVKLVFGTAAAGVQPYKVYGADGTEITAAAGSIVPGQKNDLSINIPYGTPAKTFSFSTSITGSPTANDNYSVSFNDDGKTDNRNALTLLELQTKATVGASGGSNGISFTNAYGKLVEQVGAKTAQAAVDTTATSAILTESKARRDSVSGVNLDEEAANLVKYQQYYTASSQIIKTAQDMFSTLINSL</sequence>
<dbReference type="GO" id="GO:0044780">
    <property type="term" value="P:bacterial-type flagellum assembly"/>
    <property type="evidence" value="ECO:0007669"/>
    <property type="project" value="InterPro"/>
</dbReference>
<feature type="domain" description="Flagellar basal-body/hook protein C-terminal" evidence="8">
    <location>
        <begin position="637"/>
        <end position="675"/>
    </location>
</feature>
<keyword evidence="6" id="KW-0975">Bacterial flagellum</keyword>
<accession>A0A085V3G9</accession>
<keyword evidence="11" id="KW-0282">Flagellum</keyword>
<dbReference type="Proteomes" id="UP000028643">
    <property type="component" value="Unassembled WGS sequence"/>
</dbReference>
<evidence type="ECO:0000259" key="9">
    <source>
        <dbReference type="Pfam" id="PF21158"/>
    </source>
</evidence>
<dbReference type="AlphaFoldDB" id="A0A085V3G9"/>
<evidence type="ECO:0000256" key="2">
    <source>
        <dbReference type="ARBA" id="ARBA00004613"/>
    </source>
</evidence>
<dbReference type="PATRIC" id="fig|317.174.peg.3780"/>
<comment type="subcellular location">
    <subcellularLocation>
        <location evidence="1">Bacterial flagellum</location>
    </subcellularLocation>
    <subcellularLocation>
        <location evidence="2">Secreted</location>
    </subcellularLocation>
</comment>
<feature type="domain" description="Flagellar basal body rod protein N-terminal" evidence="7">
    <location>
        <begin position="5"/>
        <end position="34"/>
    </location>
</feature>
<evidence type="ECO:0000256" key="4">
    <source>
        <dbReference type="ARBA" id="ARBA00016244"/>
    </source>
</evidence>
<evidence type="ECO:0000256" key="1">
    <source>
        <dbReference type="ARBA" id="ARBA00004365"/>
    </source>
</evidence>
<evidence type="ECO:0000259" key="7">
    <source>
        <dbReference type="Pfam" id="PF00460"/>
    </source>
</evidence>
<gene>
    <name evidence="11" type="primary">flgK</name>
    <name evidence="11" type="ORF">IV02_18485</name>
</gene>
<keyword evidence="5" id="KW-0964">Secreted</keyword>
<evidence type="ECO:0000313" key="11">
    <source>
        <dbReference type="EMBL" id="KFE49982.1"/>
    </source>
</evidence>
<dbReference type="Pfam" id="PF00460">
    <property type="entry name" value="Flg_bb_rod"/>
    <property type="match status" value="1"/>
</dbReference>
<dbReference type="InterPro" id="IPR001444">
    <property type="entry name" value="Flag_bb_rod_N"/>
</dbReference>
<dbReference type="PANTHER" id="PTHR30033:SF1">
    <property type="entry name" value="FLAGELLAR HOOK-ASSOCIATED PROTEIN 1"/>
    <property type="match status" value="1"/>
</dbReference>
<feature type="domain" description="Flagellar hook-associated protein FlgK helical" evidence="10">
    <location>
        <begin position="94"/>
        <end position="323"/>
    </location>
</feature>
<dbReference type="Pfam" id="PF06429">
    <property type="entry name" value="Flg_bbr_C"/>
    <property type="match status" value="1"/>
</dbReference>
<dbReference type="InterPro" id="IPR049119">
    <property type="entry name" value="FlgK_D2-like"/>
</dbReference>
<dbReference type="RefSeq" id="WP_047576818.1">
    <property type="nucleotide sequence ID" value="NZ_JPQT01000114.1"/>
</dbReference>
<protein>
    <recommendedName>
        <fullName evidence="4">Flagellar hook-associated protein 1</fullName>
    </recommendedName>
</protein>
<evidence type="ECO:0000259" key="8">
    <source>
        <dbReference type="Pfam" id="PF06429"/>
    </source>
</evidence>
<evidence type="ECO:0000259" key="10">
    <source>
        <dbReference type="Pfam" id="PF22638"/>
    </source>
</evidence>
<evidence type="ECO:0000256" key="5">
    <source>
        <dbReference type="ARBA" id="ARBA00022525"/>
    </source>
</evidence>
<dbReference type="PRINTS" id="PR01005">
    <property type="entry name" value="FLGHOOKAP1"/>
</dbReference>
<dbReference type="Pfam" id="PF21158">
    <property type="entry name" value="flgK_1st_1"/>
    <property type="match status" value="1"/>
</dbReference>
<dbReference type="PANTHER" id="PTHR30033">
    <property type="entry name" value="FLAGELLAR HOOK-ASSOCIATED PROTEIN 1"/>
    <property type="match status" value="1"/>
</dbReference>
<keyword evidence="11" id="KW-0969">Cilium</keyword>
<evidence type="ECO:0000256" key="6">
    <source>
        <dbReference type="ARBA" id="ARBA00023143"/>
    </source>
</evidence>
<proteinExistence type="inferred from homology"/>
<dbReference type="PROSITE" id="PS00588">
    <property type="entry name" value="FLAGELLA_BB_ROD"/>
    <property type="match status" value="1"/>
</dbReference>
<dbReference type="SUPFAM" id="SSF64518">
    <property type="entry name" value="Phase 1 flagellin"/>
    <property type="match status" value="2"/>
</dbReference>
<dbReference type="InterPro" id="IPR010930">
    <property type="entry name" value="Flg_bb/hook_C_dom"/>
</dbReference>
<feature type="domain" description="Flagellar hook-associated protein 1 D2-like" evidence="9">
    <location>
        <begin position="340"/>
        <end position="423"/>
    </location>
</feature>
<evidence type="ECO:0000313" key="12">
    <source>
        <dbReference type="Proteomes" id="UP000028643"/>
    </source>
</evidence>
<organism evidence="11 12">
    <name type="scientific">Pseudomonas syringae</name>
    <dbReference type="NCBI Taxonomy" id="317"/>
    <lineage>
        <taxon>Bacteria</taxon>
        <taxon>Pseudomonadati</taxon>
        <taxon>Pseudomonadota</taxon>
        <taxon>Gammaproteobacteria</taxon>
        <taxon>Pseudomonadales</taxon>
        <taxon>Pseudomonadaceae</taxon>
        <taxon>Pseudomonas</taxon>
    </lineage>
</organism>
<dbReference type="GO" id="GO:0005198">
    <property type="term" value="F:structural molecule activity"/>
    <property type="evidence" value="ECO:0007669"/>
    <property type="project" value="InterPro"/>
</dbReference>
<dbReference type="GO" id="GO:0005576">
    <property type="term" value="C:extracellular region"/>
    <property type="evidence" value="ECO:0007669"/>
    <property type="project" value="UniProtKB-SubCell"/>
</dbReference>
<dbReference type="EMBL" id="JPQT01000114">
    <property type="protein sequence ID" value="KFE49982.1"/>
    <property type="molecule type" value="Genomic_DNA"/>
</dbReference>
<dbReference type="GO" id="GO:0009424">
    <property type="term" value="C:bacterial-type flagellum hook"/>
    <property type="evidence" value="ECO:0007669"/>
    <property type="project" value="InterPro"/>
</dbReference>
<comment type="caution">
    <text evidence="11">The sequence shown here is derived from an EMBL/GenBank/DDBJ whole genome shotgun (WGS) entry which is preliminary data.</text>
</comment>
<name>A0A085V3G9_PSESX</name>
<keyword evidence="11" id="KW-0966">Cell projection</keyword>
<comment type="similarity">
    <text evidence="3">Belongs to the flagella basal body rod proteins family.</text>
</comment>
<dbReference type="Pfam" id="PF22638">
    <property type="entry name" value="FlgK_D1"/>
    <property type="match status" value="1"/>
</dbReference>
<dbReference type="InterPro" id="IPR053927">
    <property type="entry name" value="FlgK_helical"/>
</dbReference>
<evidence type="ECO:0000256" key="3">
    <source>
        <dbReference type="ARBA" id="ARBA00009677"/>
    </source>
</evidence>
<reference evidence="11 12" key="1">
    <citation type="submission" date="2014-07" db="EMBL/GenBank/DDBJ databases">
        <title>Draft Genome Sequences of Environmental Pseudomonas syringae strains.</title>
        <authorList>
            <person name="Baltrus D.A."/>
            <person name="Berge O."/>
            <person name="Morris C."/>
        </authorList>
    </citation>
    <scope>NUCLEOTIDE SEQUENCE [LARGE SCALE GENOMIC DNA]</scope>
    <source>
        <strain evidence="11 12">CEB003</strain>
    </source>
</reference>